<evidence type="ECO:0000256" key="15">
    <source>
        <dbReference type="HAMAP-Rule" id="MF_02003"/>
    </source>
</evidence>
<dbReference type="PANTHER" id="PTHR42780:SF1">
    <property type="entry name" value="ISOLEUCINE--TRNA LIGASE, CYTOPLASMIC"/>
    <property type="match status" value="1"/>
</dbReference>
<dbReference type="InterPro" id="IPR033709">
    <property type="entry name" value="Anticodon_Ile_ABEc"/>
</dbReference>
<dbReference type="RefSeq" id="WP_188755147.1">
    <property type="nucleotide sequence ID" value="NZ_BMJY01000003.1"/>
</dbReference>
<dbReference type="Gene3D" id="3.40.50.620">
    <property type="entry name" value="HUPs"/>
    <property type="match status" value="2"/>
</dbReference>
<keyword evidence="12 15" id="KW-0030">Aminoacyl-tRNA synthetase</keyword>
<comment type="caution">
    <text evidence="19">The sequence shown here is derived from an EMBL/GenBank/DDBJ whole genome shotgun (WGS) entry which is preliminary data.</text>
</comment>
<keyword evidence="9 15" id="KW-0862">Zinc</keyword>
<dbReference type="Pfam" id="PF19302">
    <property type="entry name" value="DUF5915"/>
    <property type="match status" value="1"/>
</dbReference>
<dbReference type="Pfam" id="PF00133">
    <property type="entry name" value="tRNA-synt_1"/>
    <property type="match status" value="1"/>
</dbReference>
<comment type="cofactor">
    <cofactor evidence="1 15">
        <name>Zn(2+)</name>
        <dbReference type="ChEBI" id="CHEBI:29105"/>
    </cofactor>
</comment>
<evidence type="ECO:0000259" key="17">
    <source>
        <dbReference type="Pfam" id="PF00133"/>
    </source>
</evidence>
<dbReference type="Pfam" id="PF08264">
    <property type="entry name" value="Anticodon_1"/>
    <property type="match status" value="1"/>
</dbReference>
<keyword evidence="10 15" id="KW-0067">ATP-binding</keyword>
<keyword evidence="7 15" id="KW-0479">Metal-binding</keyword>
<evidence type="ECO:0000256" key="4">
    <source>
        <dbReference type="ARBA" id="ARBA00011245"/>
    </source>
</evidence>
<evidence type="ECO:0000256" key="16">
    <source>
        <dbReference type="SAM" id="MobiDB-lite"/>
    </source>
</evidence>
<dbReference type="PANTHER" id="PTHR42780">
    <property type="entry name" value="SOLEUCYL-TRNA SYNTHETASE"/>
    <property type="match status" value="1"/>
</dbReference>
<dbReference type="Proteomes" id="UP000657592">
    <property type="component" value="Unassembled WGS sequence"/>
</dbReference>
<evidence type="ECO:0000256" key="12">
    <source>
        <dbReference type="ARBA" id="ARBA00023146"/>
    </source>
</evidence>
<dbReference type="CDD" id="cd07961">
    <property type="entry name" value="Anticodon_Ia_Ile_ABEc"/>
    <property type="match status" value="1"/>
</dbReference>
<accession>A0A917ICJ0</accession>
<dbReference type="InterPro" id="IPR013155">
    <property type="entry name" value="M/V/L/I-tRNA-synth_anticd-bd"/>
</dbReference>
<dbReference type="Gene3D" id="3.90.740.10">
    <property type="entry name" value="Valyl/Leucyl/Isoleucyl-tRNA synthetase, editing domain"/>
    <property type="match status" value="1"/>
</dbReference>
<comment type="domain">
    <text evidence="15">IleRS has two distinct active sites: one for aminoacylation and one for editing. The misactivated valine is translocated from the active site to the editing site, which sterically excludes the correctly activated isoleucine. The single editing site contains two valyl binding pockets, one specific for each substrate (Val-AMP or Val-tRNA(Ile)).</text>
</comment>
<evidence type="ECO:0000256" key="7">
    <source>
        <dbReference type="ARBA" id="ARBA00022723"/>
    </source>
</evidence>
<keyword evidence="11 15" id="KW-0648">Protein biosynthesis</keyword>
<dbReference type="NCBIfam" id="TIGR00392">
    <property type="entry name" value="ileS"/>
    <property type="match status" value="1"/>
</dbReference>
<name>A0A917ICJ0_9MICO</name>
<dbReference type="InterPro" id="IPR002300">
    <property type="entry name" value="aa-tRNA-synth_Ia"/>
</dbReference>
<keyword evidence="6 15" id="KW-0436">Ligase</keyword>
<protein>
    <recommendedName>
        <fullName evidence="15">Isoleucine--tRNA ligase</fullName>
        <ecNumber evidence="15">6.1.1.5</ecNumber>
    </recommendedName>
    <alternativeName>
        <fullName evidence="15">Isoleucyl-tRNA synthetase</fullName>
        <shortName evidence="15">IleRS</shortName>
    </alternativeName>
</protein>
<dbReference type="InterPro" id="IPR009008">
    <property type="entry name" value="Val/Leu/Ile-tRNA-synth_edit"/>
</dbReference>
<dbReference type="GO" id="GO:0008270">
    <property type="term" value="F:zinc ion binding"/>
    <property type="evidence" value="ECO:0007669"/>
    <property type="project" value="UniProtKB-UniRule"/>
</dbReference>
<feature type="short sequence motif" description="'KMSKS' region" evidence="15">
    <location>
        <begin position="645"/>
        <end position="649"/>
    </location>
</feature>
<dbReference type="InterPro" id="IPR009080">
    <property type="entry name" value="tRNAsynth_Ia_anticodon-bd"/>
</dbReference>
<dbReference type="InterPro" id="IPR014729">
    <property type="entry name" value="Rossmann-like_a/b/a_fold"/>
</dbReference>
<feature type="binding site" evidence="15">
    <location>
        <position position="648"/>
    </location>
    <ligand>
        <name>ATP</name>
        <dbReference type="ChEBI" id="CHEBI:30616"/>
    </ligand>
</feature>
<dbReference type="EC" id="6.1.1.5" evidence="15"/>
<dbReference type="FunFam" id="3.40.50.620:FF:000075">
    <property type="entry name" value="Isoleucine--tRNA ligase"/>
    <property type="match status" value="1"/>
</dbReference>
<dbReference type="AlphaFoldDB" id="A0A917ICJ0"/>
<gene>
    <name evidence="15 19" type="primary">ileS</name>
    <name evidence="19" type="ORF">GCM10010921_09760</name>
</gene>
<evidence type="ECO:0000256" key="6">
    <source>
        <dbReference type="ARBA" id="ARBA00022598"/>
    </source>
</evidence>
<evidence type="ECO:0000256" key="13">
    <source>
        <dbReference type="ARBA" id="ARBA00025217"/>
    </source>
</evidence>
<dbReference type="PROSITE" id="PS00178">
    <property type="entry name" value="AA_TRNA_LIGASE_I"/>
    <property type="match status" value="1"/>
</dbReference>
<dbReference type="GO" id="GO:0000049">
    <property type="term" value="F:tRNA binding"/>
    <property type="evidence" value="ECO:0007669"/>
    <property type="project" value="InterPro"/>
</dbReference>
<dbReference type="GO" id="GO:0005524">
    <property type="term" value="F:ATP binding"/>
    <property type="evidence" value="ECO:0007669"/>
    <property type="project" value="UniProtKB-UniRule"/>
</dbReference>
<reference evidence="19" key="1">
    <citation type="journal article" date="2014" name="Int. J. Syst. Evol. Microbiol.">
        <title>Complete genome sequence of Corynebacterium casei LMG S-19264T (=DSM 44701T), isolated from a smear-ripened cheese.</title>
        <authorList>
            <consortium name="US DOE Joint Genome Institute (JGI-PGF)"/>
            <person name="Walter F."/>
            <person name="Albersmeier A."/>
            <person name="Kalinowski J."/>
            <person name="Ruckert C."/>
        </authorList>
    </citation>
    <scope>NUCLEOTIDE SEQUENCE</scope>
    <source>
        <strain evidence="19">CGMCC 1.15794</strain>
    </source>
</reference>
<evidence type="ECO:0000256" key="10">
    <source>
        <dbReference type="ARBA" id="ARBA00022840"/>
    </source>
</evidence>
<comment type="catalytic activity">
    <reaction evidence="14 15">
        <text>tRNA(Ile) + L-isoleucine + ATP = L-isoleucyl-tRNA(Ile) + AMP + diphosphate</text>
        <dbReference type="Rhea" id="RHEA:11060"/>
        <dbReference type="Rhea" id="RHEA-COMP:9666"/>
        <dbReference type="Rhea" id="RHEA-COMP:9695"/>
        <dbReference type="ChEBI" id="CHEBI:30616"/>
        <dbReference type="ChEBI" id="CHEBI:33019"/>
        <dbReference type="ChEBI" id="CHEBI:58045"/>
        <dbReference type="ChEBI" id="CHEBI:78442"/>
        <dbReference type="ChEBI" id="CHEBI:78528"/>
        <dbReference type="ChEBI" id="CHEBI:456215"/>
        <dbReference type="EC" id="6.1.1.5"/>
    </reaction>
</comment>
<evidence type="ECO:0000256" key="2">
    <source>
        <dbReference type="ARBA" id="ARBA00004496"/>
    </source>
</evidence>
<dbReference type="PRINTS" id="PR00984">
    <property type="entry name" value="TRNASYNTHILE"/>
</dbReference>
<dbReference type="FunFam" id="3.40.50.620:FF:000063">
    <property type="entry name" value="Isoleucine--tRNA ligase"/>
    <property type="match status" value="1"/>
</dbReference>
<proteinExistence type="inferred from homology"/>
<feature type="region of interest" description="Disordered" evidence="16">
    <location>
        <begin position="1"/>
        <end position="21"/>
    </location>
</feature>
<evidence type="ECO:0000259" key="18">
    <source>
        <dbReference type="Pfam" id="PF08264"/>
    </source>
</evidence>
<feature type="short sequence motif" description="'HIGH' region" evidence="15">
    <location>
        <begin position="60"/>
        <end position="70"/>
    </location>
</feature>
<dbReference type="SUPFAM" id="SSF50677">
    <property type="entry name" value="ValRS/IleRS/LeuRS editing domain"/>
    <property type="match status" value="1"/>
</dbReference>
<sequence>MTYPKSSFGPAADRDAVTPSPRFPAIERDVLSFWEQDDTFRASIEQRDGSEEWVFYDGPPFANGLPHYGHLLTGYAKDVFPRFQTMRGRKVDRVFGWDTHGLPAELEAMKQLGITEKSEIEQMGIDAFNAKARESVLAYTREWEDYVTRQARWVDFERGYKTLDTTFMESVLWAFKTLYDKGLAYEGYRVLPYCWRDQTPLSNHELRMDDDVYKMRQDPSVTVTFPLVGEKAAALGIEGVRALAWTTTPWTLPTNMSLAVGPQITYAVVPAGPSGAKEGATGEEFLLAEELLSGYAKDLGYESADDARAAIRTRVAGSDLADVAFERLFDYFADAEKWGTQHAWRILVDDYVTTGDGTGIVHQAPAYGEDDKRLNDAAGIPTIVSLGDDGRFLDMVTDVAGELWMDANTPIVRLLRQNGRLLRLQSYEHSYPHCWRCRNPLIYKAVSSWFVRVTDFKDRLLELNEQITWAPENVKHGQFGKWLEGARDWSISRNRFWGSPIPVWKSDDPNYPRVDAYGSLEELERDFGTLPRNEQGEVDLHRPYIDQLTRPNPDDPTGKSTMRRIEDVFDVWFDSGSMPFAQVHYPFDNREWFDSHAPADFIVEYIGQTRGWFYVMHVLSGALFDRPAFTGVSCHGIVLGNDGQKMSKSLRNYPDVSEVFDRDGSDAMRWFLMSSSVLRGGNLVVTEEGIRAGVREFLLPLWNSWYFFATYANAAGGPDGSGYEATWRTDSTDVLDRYILALLGDLVTGVAEDLDRLDSTTAAARLRDFAEVLTNWYIRRSRDRFWMGVVSEDAQSTEAFDTLYTVMETLTRVAAPLIPLVSERVWQGLTGGRSVHLTDWPDASAFPDAADIRAAMDAVREVSSVANALRKKEGLRVRLPLAKLTVVTAQAGALSQFEDILRDELNVKAVELVELGETTASEYGISHRLTVNARAAGPRLGKQVQQAIRAAKDGDWSERDGVVTAGGLALEPGEYELVLETAGRPEGEALALLPSGGFVLLDTNTTPELEAEGLARDVVRAVQDTRKAAGFDVSDRIRLSLAFADAADAAAVESAFEVADVAGETLALEHTLTTGADAGEAEHTAVIAARTYANAGDFVVAVSRIGAAQ</sequence>
<dbReference type="InterPro" id="IPR002301">
    <property type="entry name" value="Ile-tRNA-ligase"/>
</dbReference>
<evidence type="ECO:0000256" key="14">
    <source>
        <dbReference type="ARBA" id="ARBA00048359"/>
    </source>
</evidence>
<evidence type="ECO:0000256" key="11">
    <source>
        <dbReference type="ARBA" id="ARBA00022917"/>
    </source>
</evidence>
<dbReference type="Gene3D" id="1.10.730.10">
    <property type="entry name" value="Isoleucyl-tRNA Synthetase, Domain 1"/>
    <property type="match status" value="1"/>
</dbReference>
<evidence type="ECO:0000313" key="20">
    <source>
        <dbReference type="Proteomes" id="UP000657592"/>
    </source>
</evidence>
<feature type="domain" description="Methionyl/Valyl/Leucyl/Isoleucyl-tRNA synthetase anticodon-binding" evidence="18">
    <location>
        <begin position="736"/>
        <end position="881"/>
    </location>
</feature>
<dbReference type="CDD" id="cd00818">
    <property type="entry name" value="IleRS_core"/>
    <property type="match status" value="1"/>
</dbReference>
<evidence type="ECO:0000256" key="9">
    <source>
        <dbReference type="ARBA" id="ARBA00022833"/>
    </source>
</evidence>
<comment type="function">
    <text evidence="13 15">Catalyzes the attachment of isoleucine to tRNA(Ile). As IleRS can inadvertently accommodate and process structurally similar amino acids such as valine, to avoid such errors it has two additional distinct tRNA(Ile)-dependent editing activities. One activity is designated as 'pretransfer' editing and involves the hydrolysis of activated Val-AMP. The other activity is designated 'posttransfer' editing and involves deacylation of mischarged Val-tRNA(Ile).</text>
</comment>
<dbReference type="GO" id="GO:0006428">
    <property type="term" value="P:isoleucyl-tRNA aminoacylation"/>
    <property type="evidence" value="ECO:0007669"/>
    <property type="project" value="UniProtKB-UniRule"/>
</dbReference>
<feature type="domain" description="Aminoacyl-tRNA synthetase class Ia" evidence="17">
    <location>
        <begin position="30"/>
        <end position="679"/>
    </location>
</feature>
<dbReference type="HAMAP" id="MF_02003">
    <property type="entry name" value="Ile_tRNA_synth_type2"/>
    <property type="match status" value="1"/>
</dbReference>
<comment type="subcellular location">
    <subcellularLocation>
        <location evidence="2 15">Cytoplasm</location>
    </subcellularLocation>
</comment>
<dbReference type="GO" id="GO:0004822">
    <property type="term" value="F:isoleucine-tRNA ligase activity"/>
    <property type="evidence" value="ECO:0007669"/>
    <property type="project" value="UniProtKB-UniRule"/>
</dbReference>
<evidence type="ECO:0000256" key="3">
    <source>
        <dbReference type="ARBA" id="ARBA00007078"/>
    </source>
</evidence>
<dbReference type="InterPro" id="IPR001412">
    <property type="entry name" value="aa-tRNA-synth_I_CS"/>
</dbReference>
<keyword evidence="8 15" id="KW-0547">Nucleotide-binding</keyword>
<evidence type="ECO:0000256" key="8">
    <source>
        <dbReference type="ARBA" id="ARBA00022741"/>
    </source>
</evidence>
<dbReference type="GO" id="GO:0002161">
    <property type="term" value="F:aminoacyl-tRNA deacylase activity"/>
    <property type="evidence" value="ECO:0007669"/>
    <property type="project" value="InterPro"/>
</dbReference>
<organism evidence="19 20">
    <name type="scientific">Microbacterium album</name>
    <dbReference type="NCBI Taxonomy" id="2053191"/>
    <lineage>
        <taxon>Bacteria</taxon>
        <taxon>Bacillati</taxon>
        <taxon>Actinomycetota</taxon>
        <taxon>Actinomycetes</taxon>
        <taxon>Micrococcales</taxon>
        <taxon>Microbacteriaceae</taxon>
        <taxon>Microbacterium</taxon>
    </lineage>
</organism>
<dbReference type="GO" id="GO:0005737">
    <property type="term" value="C:cytoplasm"/>
    <property type="evidence" value="ECO:0007669"/>
    <property type="project" value="UniProtKB-SubCell"/>
</dbReference>
<keyword evidence="5 15" id="KW-0963">Cytoplasm</keyword>
<dbReference type="SUPFAM" id="SSF47323">
    <property type="entry name" value="Anticodon-binding domain of a subclass of class I aminoacyl-tRNA synthetases"/>
    <property type="match status" value="1"/>
</dbReference>
<evidence type="ECO:0000256" key="1">
    <source>
        <dbReference type="ARBA" id="ARBA00001947"/>
    </source>
</evidence>
<reference evidence="19" key="2">
    <citation type="submission" date="2020-09" db="EMBL/GenBank/DDBJ databases">
        <authorList>
            <person name="Sun Q."/>
            <person name="Zhou Y."/>
        </authorList>
    </citation>
    <scope>NUCLEOTIDE SEQUENCE</scope>
    <source>
        <strain evidence="19">CGMCC 1.15794</strain>
    </source>
</reference>
<keyword evidence="20" id="KW-1185">Reference proteome</keyword>
<dbReference type="EMBL" id="BMJY01000003">
    <property type="protein sequence ID" value="GGH38881.1"/>
    <property type="molecule type" value="Genomic_DNA"/>
</dbReference>
<evidence type="ECO:0000256" key="5">
    <source>
        <dbReference type="ARBA" id="ARBA00022490"/>
    </source>
</evidence>
<comment type="similarity">
    <text evidence="3 15">Belongs to the class-I aminoacyl-tRNA synthetase family. IleS type 2 subfamily.</text>
</comment>
<evidence type="ECO:0000313" key="19">
    <source>
        <dbReference type="EMBL" id="GGH38881.1"/>
    </source>
</evidence>
<dbReference type="InterPro" id="IPR023586">
    <property type="entry name" value="Ile-tRNA-ligase_type2"/>
</dbReference>
<comment type="subunit">
    <text evidence="4 15">Monomer.</text>
</comment>
<dbReference type="SUPFAM" id="SSF52374">
    <property type="entry name" value="Nucleotidylyl transferase"/>
    <property type="match status" value="1"/>
</dbReference>